<evidence type="ECO:0000313" key="4">
    <source>
        <dbReference type="Proteomes" id="UP000035579"/>
    </source>
</evidence>
<dbReference type="PANTHER" id="PTHR12419">
    <property type="entry name" value="OTU DOMAIN CONTAINING PROTEIN"/>
    <property type="match status" value="1"/>
</dbReference>
<dbReference type="KEGG" id="age:AA314_05034"/>
<reference evidence="2 4" key="1">
    <citation type="submission" date="2015-05" db="EMBL/GenBank/DDBJ databases">
        <title>Genome assembly of Archangium gephyra DSM 2261.</title>
        <authorList>
            <person name="Sharma G."/>
            <person name="Subramanian S."/>
        </authorList>
    </citation>
    <scope>NUCLEOTIDE SEQUENCE [LARGE SCALE GENOMIC DNA]</scope>
    <source>
        <strain evidence="2 4">DSM 2261</strain>
    </source>
</reference>
<dbReference type="InterPro" id="IPR036691">
    <property type="entry name" value="Endo/exonu/phosph_ase_sf"/>
</dbReference>
<dbReference type="SUPFAM" id="SSF56219">
    <property type="entry name" value="DNase I-like"/>
    <property type="match status" value="1"/>
</dbReference>
<dbReference type="Pfam" id="PF03372">
    <property type="entry name" value="Exo_endo_phos"/>
    <property type="match status" value="1"/>
</dbReference>
<dbReference type="RefSeq" id="WP_047857476.1">
    <property type="nucleotide sequence ID" value="NZ_CP011509.1"/>
</dbReference>
<dbReference type="Proteomes" id="UP000256345">
    <property type="component" value="Unassembled WGS sequence"/>
</dbReference>
<dbReference type="Pfam" id="PF02338">
    <property type="entry name" value="OTU"/>
    <property type="match status" value="1"/>
</dbReference>
<sequence>MKRFIFANMQGLAEEHLSARLVMVAQLLIEMDVDVALLCEVMRSSEKLREVDLPEKQRTSRRKPENQLLFDKQVAQTFSQNEALGQLQFTYTPSYREERFEMHEEGKQKGYGTLSKGPLDTELLEDAFKALSARAPLHWVTREGMHVYMLHAISNHSAAKKQLLAELIPALLKLHPDTPWMIVGDLNCPPHKLLKCDESSITGKGRQVLSLEGVGMAGAFACIPDGPTRWSSGNLLDYVVSNVPCRVFRLPEEKAYVRPEQQSISVLDESGFDHRPILVEYPELDRKRDSKASSPSQGLGKPLFAVPTYPSRFRRIPITGDGNCLFRSIAHLTGRDYVELRALAVQHLLNHWEQYQGFVEHPEYVADMAGNGVWAGHLALVALANQLDIQIVVYRFDGTIVRINEGGNGGPHHVYYTGAHYDALVEAGRGRPPPPRFGGSQRRVSLELFLIETVSKRIRTLMRRKPHQEELSVVMRYVMSKLSMMPGADRAMSRKTPSDELKATRMLNYLVDHAFKKHPVWFD</sequence>
<dbReference type="GO" id="GO:0004843">
    <property type="term" value="F:cysteine-type deubiquitinase activity"/>
    <property type="evidence" value="ECO:0007669"/>
    <property type="project" value="TreeGrafter"/>
</dbReference>
<dbReference type="InterPro" id="IPR038765">
    <property type="entry name" value="Papain-like_cys_pep_sf"/>
</dbReference>
<evidence type="ECO:0000259" key="1">
    <source>
        <dbReference type="PROSITE" id="PS50802"/>
    </source>
</evidence>
<protein>
    <submittedName>
        <fullName evidence="3">OTU-like cysteine protease</fullName>
    </submittedName>
</protein>
<dbReference type="GO" id="GO:0016579">
    <property type="term" value="P:protein deubiquitination"/>
    <property type="evidence" value="ECO:0007669"/>
    <property type="project" value="TreeGrafter"/>
</dbReference>
<dbReference type="Gene3D" id="3.90.70.80">
    <property type="match status" value="1"/>
</dbReference>
<dbReference type="InterPro" id="IPR050704">
    <property type="entry name" value="Peptidase_C85-like"/>
</dbReference>
<accession>A0AAC8Q9C5</accession>
<evidence type="ECO:0000313" key="2">
    <source>
        <dbReference type="EMBL" id="AKJ03408.1"/>
    </source>
</evidence>
<keyword evidence="5" id="KW-1185">Reference proteome</keyword>
<feature type="domain" description="OTU" evidence="1">
    <location>
        <begin position="313"/>
        <end position="427"/>
    </location>
</feature>
<proteinExistence type="predicted"/>
<dbReference type="EMBL" id="CP011509">
    <property type="protein sequence ID" value="AKJ03408.1"/>
    <property type="molecule type" value="Genomic_DNA"/>
</dbReference>
<dbReference type="SUPFAM" id="SSF54001">
    <property type="entry name" value="Cysteine proteinases"/>
    <property type="match status" value="1"/>
</dbReference>
<dbReference type="InterPro" id="IPR005135">
    <property type="entry name" value="Endo/exonuclease/phosphatase"/>
</dbReference>
<dbReference type="EMBL" id="QUMU01000015">
    <property type="protein sequence ID" value="REG24085.1"/>
    <property type="molecule type" value="Genomic_DNA"/>
</dbReference>
<evidence type="ECO:0000313" key="3">
    <source>
        <dbReference type="EMBL" id="REG24085.1"/>
    </source>
</evidence>
<gene>
    <name evidence="2" type="ORF">AA314_05034</name>
    <name evidence="3" type="ORF">ATI61_115127</name>
</gene>
<organism evidence="2 4">
    <name type="scientific">Archangium gephyra</name>
    <dbReference type="NCBI Taxonomy" id="48"/>
    <lineage>
        <taxon>Bacteria</taxon>
        <taxon>Pseudomonadati</taxon>
        <taxon>Myxococcota</taxon>
        <taxon>Myxococcia</taxon>
        <taxon>Myxococcales</taxon>
        <taxon>Cystobacterineae</taxon>
        <taxon>Archangiaceae</taxon>
        <taxon>Archangium</taxon>
    </lineage>
</organism>
<dbReference type="InterPro" id="IPR003323">
    <property type="entry name" value="OTU_dom"/>
</dbReference>
<dbReference type="Proteomes" id="UP000035579">
    <property type="component" value="Chromosome"/>
</dbReference>
<dbReference type="CDD" id="cd22744">
    <property type="entry name" value="OTU"/>
    <property type="match status" value="1"/>
</dbReference>
<reference evidence="3 5" key="2">
    <citation type="submission" date="2018-08" db="EMBL/GenBank/DDBJ databases">
        <title>Genomic Encyclopedia of Archaeal and Bacterial Type Strains, Phase II (KMG-II): from individual species to whole genera.</title>
        <authorList>
            <person name="Goeker M."/>
        </authorList>
    </citation>
    <scope>NUCLEOTIDE SEQUENCE [LARGE SCALE GENOMIC DNA]</scope>
    <source>
        <strain evidence="3 5">DSM 2261</strain>
    </source>
</reference>
<name>A0AAC8Q9C5_9BACT</name>
<evidence type="ECO:0000313" key="5">
    <source>
        <dbReference type="Proteomes" id="UP000256345"/>
    </source>
</evidence>
<dbReference type="AlphaFoldDB" id="A0AAC8Q9C5"/>
<dbReference type="Gene3D" id="3.60.10.10">
    <property type="entry name" value="Endonuclease/exonuclease/phosphatase"/>
    <property type="match status" value="1"/>
</dbReference>
<dbReference type="PROSITE" id="PS50802">
    <property type="entry name" value="OTU"/>
    <property type="match status" value="1"/>
</dbReference>